<evidence type="ECO:0000313" key="3">
    <source>
        <dbReference type="EMBL" id="GAG71758.1"/>
    </source>
</evidence>
<reference evidence="3" key="1">
    <citation type="journal article" date="2014" name="Front. Microbiol.">
        <title>High frequency of phylogenetically diverse reductive dehalogenase-homologous genes in deep subseafloor sedimentary metagenomes.</title>
        <authorList>
            <person name="Kawai M."/>
            <person name="Futagami T."/>
            <person name="Toyoda A."/>
            <person name="Takaki Y."/>
            <person name="Nishi S."/>
            <person name="Hori S."/>
            <person name="Arai W."/>
            <person name="Tsubouchi T."/>
            <person name="Morono Y."/>
            <person name="Uchiyama I."/>
            <person name="Ito T."/>
            <person name="Fujiyama A."/>
            <person name="Inagaki F."/>
            <person name="Takami H."/>
        </authorList>
    </citation>
    <scope>NUCLEOTIDE SEQUENCE</scope>
    <source>
        <strain evidence="3">Expedition CK06-06</strain>
    </source>
</reference>
<sequence length="181" mass="21100">PYLKGIDKDLIERFCQQITLVDLIGENDSKKIMEKVEECLKRNPGIFEGKNIEIENIKEIEAKPYSDSDWIPDPKGFFIISVSKIRNKILVEYYQDNKLKNKIIGDSAKDICETISNLDLIGDFAQTKEHSMYLARELQKAEIALKNNLDFEQEKELIFEKVGQKQESIKKESADEYNWFD</sequence>
<feature type="non-terminal residue" evidence="3">
    <location>
        <position position="1"/>
    </location>
</feature>
<protein>
    <recommendedName>
        <fullName evidence="2">DUF4346 domain-containing protein</fullName>
    </recommendedName>
</protein>
<name>X1AG98_9ZZZZ</name>
<gene>
    <name evidence="3" type="ORF">S01H4_11283</name>
</gene>
<organism evidence="3">
    <name type="scientific">marine sediment metagenome</name>
    <dbReference type="NCBI Taxonomy" id="412755"/>
    <lineage>
        <taxon>unclassified sequences</taxon>
        <taxon>metagenomes</taxon>
        <taxon>ecological metagenomes</taxon>
    </lineage>
</organism>
<dbReference type="Pfam" id="PF04208">
    <property type="entry name" value="MtrA"/>
    <property type="match status" value="1"/>
</dbReference>
<accession>X1AG98</accession>
<dbReference type="InterPro" id="IPR030688">
    <property type="entry name" value="MeTrfase_MtrA/MtxA"/>
</dbReference>
<dbReference type="AlphaFoldDB" id="X1AG98"/>
<dbReference type="InterPro" id="IPR025595">
    <property type="entry name" value="PterinBD-DUF4346"/>
</dbReference>
<comment type="caution">
    <text evidence="3">The sequence shown here is derived from an EMBL/GenBank/DDBJ whole genome shotgun (WGS) entry which is preliminary data.</text>
</comment>
<dbReference type="GO" id="GO:0016740">
    <property type="term" value="F:transferase activity"/>
    <property type="evidence" value="ECO:0007669"/>
    <property type="project" value="UniProtKB-KW"/>
</dbReference>
<feature type="domain" description="DUF4346" evidence="2">
    <location>
        <begin position="73"/>
        <end position="154"/>
    </location>
</feature>
<keyword evidence="1" id="KW-0808">Transferase</keyword>
<evidence type="ECO:0000256" key="1">
    <source>
        <dbReference type="ARBA" id="ARBA00022679"/>
    </source>
</evidence>
<dbReference type="Pfam" id="PF14251">
    <property type="entry name" value="PterinBD-DUF4346"/>
    <property type="match status" value="1"/>
</dbReference>
<dbReference type="EMBL" id="BART01004522">
    <property type="protein sequence ID" value="GAG71758.1"/>
    <property type="molecule type" value="Genomic_DNA"/>
</dbReference>
<proteinExistence type="predicted"/>
<evidence type="ECO:0000259" key="2">
    <source>
        <dbReference type="Pfam" id="PF14251"/>
    </source>
</evidence>